<dbReference type="FunFam" id="2.60.40.10:FF:000052">
    <property type="entry name" value="Contactin 1"/>
    <property type="match status" value="1"/>
</dbReference>
<feature type="domain" description="Fibronectin type-III" evidence="17">
    <location>
        <begin position="1174"/>
        <end position="1286"/>
    </location>
</feature>
<keyword evidence="11" id="KW-0393">Immunoglobulin domain</keyword>
<evidence type="ECO:0000259" key="17">
    <source>
        <dbReference type="PROSITE" id="PS50853"/>
    </source>
</evidence>
<feature type="domain" description="Ig-like" evidence="16">
    <location>
        <begin position="700"/>
        <end position="761"/>
    </location>
</feature>
<dbReference type="Proteomes" id="UP001186944">
    <property type="component" value="Unassembled WGS sequence"/>
</dbReference>
<dbReference type="InterPro" id="IPR036179">
    <property type="entry name" value="Ig-like_dom_sf"/>
</dbReference>
<feature type="compositionally biased region" description="Polar residues" evidence="13">
    <location>
        <begin position="282"/>
        <end position="298"/>
    </location>
</feature>
<dbReference type="InterPro" id="IPR000626">
    <property type="entry name" value="Ubiquitin-like_dom"/>
</dbReference>
<dbReference type="SMART" id="SM00060">
    <property type="entry name" value="FN3"/>
    <property type="match status" value="4"/>
</dbReference>
<evidence type="ECO:0000256" key="9">
    <source>
        <dbReference type="ARBA" id="ARBA00023157"/>
    </source>
</evidence>
<dbReference type="FunFam" id="2.60.40.10:FF:000273">
    <property type="entry name" value="contactin-3 isoform X1"/>
    <property type="match status" value="1"/>
</dbReference>
<dbReference type="InterPro" id="IPR036116">
    <property type="entry name" value="FN3_sf"/>
</dbReference>
<comment type="subcellular location">
    <subcellularLocation>
        <location evidence="2">Cell membrane</location>
    </subcellularLocation>
    <subcellularLocation>
        <location evidence="1">Membrane</location>
        <topology evidence="1">Single-pass membrane protein</topology>
    </subcellularLocation>
</comment>
<dbReference type="CDD" id="cd00063">
    <property type="entry name" value="FN3"/>
    <property type="match status" value="4"/>
</dbReference>
<evidence type="ECO:0000256" key="14">
    <source>
        <dbReference type="SAM" id="Phobius"/>
    </source>
</evidence>
<keyword evidence="10" id="KW-0325">Glycoprotein</keyword>
<dbReference type="SUPFAM" id="SSF54236">
    <property type="entry name" value="Ubiquitin-like"/>
    <property type="match status" value="1"/>
</dbReference>
<feature type="region of interest" description="Disordered" evidence="13">
    <location>
        <begin position="52"/>
        <end position="79"/>
    </location>
</feature>
<feature type="domain" description="Ubiquitin-like" evidence="15">
    <location>
        <begin position="309"/>
        <end position="385"/>
    </location>
</feature>
<dbReference type="SMART" id="SM00409">
    <property type="entry name" value="IG"/>
    <property type="match status" value="6"/>
</dbReference>
<keyword evidence="3" id="KW-1003">Cell membrane</keyword>
<feature type="compositionally biased region" description="Polar residues" evidence="13">
    <location>
        <begin position="177"/>
        <end position="201"/>
    </location>
</feature>
<gene>
    <name evidence="18" type="ORF">FSP39_005948</name>
</gene>
<dbReference type="PANTHER" id="PTHR44170">
    <property type="entry name" value="PROTEIN SIDEKICK"/>
    <property type="match status" value="1"/>
</dbReference>
<feature type="transmembrane region" description="Helical" evidence="14">
    <location>
        <begin position="398"/>
        <end position="419"/>
    </location>
</feature>
<evidence type="ECO:0000256" key="13">
    <source>
        <dbReference type="SAM" id="MobiDB-lite"/>
    </source>
</evidence>
<feature type="domain" description="Fibronectin type-III" evidence="17">
    <location>
        <begin position="1398"/>
        <end position="1497"/>
    </location>
</feature>
<keyword evidence="8 14" id="KW-0472">Membrane</keyword>
<dbReference type="EMBL" id="VSWD01000003">
    <property type="protein sequence ID" value="KAK3105798.1"/>
    <property type="molecule type" value="Genomic_DNA"/>
</dbReference>
<feature type="domain" description="Ig-like" evidence="16">
    <location>
        <begin position="572"/>
        <end position="675"/>
    </location>
</feature>
<feature type="compositionally biased region" description="Basic and acidic residues" evidence="13">
    <location>
        <begin position="149"/>
        <end position="161"/>
    </location>
</feature>
<dbReference type="PANTHER" id="PTHR44170:SF6">
    <property type="entry name" value="CONTACTIN"/>
    <property type="match status" value="1"/>
</dbReference>
<evidence type="ECO:0000259" key="15">
    <source>
        <dbReference type="PROSITE" id="PS50053"/>
    </source>
</evidence>
<dbReference type="Gene3D" id="3.10.20.90">
    <property type="entry name" value="Phosphatidylinositol 3-kinase Catalytic Subunit, Chain A, domain 1"/>
    <property type="match status" value="1"/>
</dbReference>
<keyword evidence="7 14" id="KW-1133">Transmembrane helix</keyword>
<dbReference type="Gene3D" id="2.60.40.10">
    <property type="entry name" value="Immunoglobulins"/>
    <property type="match status" value="10"/>
</dbReference>
<evidence type="ECO:0000256" key="4">
    <source>
        <dbReference type="ARBA" id="ARBA00022692"/>
    </source>
</evidence>
<dbReference type="InterPro" id="IPR003599">
    <property type="entry name" value="Ig_sub"/>
</dbReference>
<keyword evidence="5" id="KW-0732">Signal</keyword>
<dbReference type="InterPro" id="IPR007110">
    <property type="entry name" value="Ig-like_dom"/>
</dbReference>
<feature type="region of interest" description="Disordered" evidence="13">
    <location>
        <begin position="111"/>
        <end position="304"/>
    </location>
</feature>
<dbReference type="GO" id="GO:0007411">
    <property type="term" value="P:axon guidance"/>
    <property type="evidence" value="ECO:0007669"/>
    <property type="project" value="TreeGrafter"/>
</dbReference>
<dbReference type="GO" id="GO:0005886">
    <property type="term" value="C:plasma membrane"/>
    <property type="evidence" value="ECO:0007669"/>
    <property type="project" value="UniProtKB-SubCell"/>
</dbReference>
<dbReference type="GO" id="GO:0030424">
    <property type="term" value="C:axon"/>
    <property type="evidence" value="ECO:0007669"/>
    <property type="project" value="TreeGrafter"/>
</dbReference>
<feature type="compositionally biased region" description="Low complexity" evidence="13">
    <location>
        <begin position="223"/>
        <end position="267"/>
    </location>
</feature>
<dbReference type="CDD" id="cd17057">
    <property type="entry name" value="Ubl_TMUB1_like"/>
    <property type="match status" value="1"/>
</dbReference>
<feature type="domain" description="Fibronectin type-III" evidence="17">
    <location>
        <begin position="1502"/>
        <end position="1598"/>
    </location>
</feature>
<feature type="compositionally biased region" description="Basic and acidic residues" evidence="13">
    <location>
        <begin position="112"/>
        <end position="122"/>
    </location>
</feature>
<dbReference type="Pfam" id="PF07679">
    <property type="entry name" value="I-set"/>
    <property type="match status" value="2"/>
</dbReference>
<keyword evidence="9" id="KW-1015">Disulfide bond</keyword>
<dbReference type="InterPro" id="IPR013098">
    <property type="entry name" value="Ig_I-set"/>
</dbReference>
<dbReference type="PROSITE" id="PS50853">
    <property type="entry name" value="FN3"/>
    <property type="match status" value="4"/>
</dbReference>
<evidence type="ECO:0000256" key="7">
    <source>
        <dbReference type="ARBA" id="ARBA00022989"/>
    </source>
</evidence>
<feature type="domain" description="Ig-like" evidence="16">
    <location>
        <begin position="896"/>
        <end position="981"/>
    </location>
</feature>
<evidence type="ECO:0000256" key="1">
    <source>
        <dbReference type="ARBA" id="ARBA00004167"/>
    </source>
</evidence>
<dbReference type="PROSITE" id="PS50835">
    <property type="entry name" value="IG_LIKE"/>
    <property type="match status" value="6"/>
</dbReference>
<evidence type="ECO:0000313" key="18">
    <source>
        <dbReference type="EMBL" id="KAK3105798.1"/>
    </source>
</evidence>
<proteinExistence type="predicted"/>
<evidence type="ECO:0000256" key="12">
    <source>
        <dbReference type="ARBA" id="ARBA00069893"/>
    </source>
</evidence>
<evidence type="ECO:0000256" key="5">
    <source>
        <dbReference type="ARBA" id="ARBA00022729"/>
    </source>
</evidence>
<dbReference type="FunFam" id="2.60.40.10:FF:000035">
    <property type="entry name" value="Contactin 1"/>
    <property type="match status" value="1"/>
</dbReference>
<dbReference type="SMART" id="SM00408">
    <property type="entry name" value="IGc2"/>
    <property type="match status" value="5"/>
</dbReference>
<evidence type="ECO:0000256" key="11">
    <source>
        <dbReference type="ARBA" id="ARBA00023319"/>
    </source>
</evidence>
<protein>
    <recommendedName>
        <fullName evidence="12">Cell adhesion molecule-related/down-regulated by oncogenes</fullName>
    </recommendedName>
</protein>
<dbReference type="Pfam" id="PF00240">
    <property type="entry name" value="ubiquitin"/>
    <property type="match status" value="1"/>
</dbReference>
<dbReference type="InterPro" id="IPR003598">
    <property type="entry name" value="Ig_sub2"/>
</dbReference>
<evidence type="ECO:0000259" key="16">
    <source>
        <dbReference type="PROSITE" id="PS50835"/>
    </source>
</evidence>
<evidence type="ECO:0000256" key="8">
    <source>
        <dbReference type="ARBA" id="ARBA00023136"/>
    </source>
</evidence>
<feature type="transmembrane region" description="Helical" evidence="14">
    <location>
        <begin position="12"/>
        <end position="30"/>
    </location>
</feature>
<organism evidence="18 19">
    <name type="scientific">Pinctada imbricata</name>
    <name type="common">Atlantic pearl-oyster</name>
    <name type="synonym">Pinctada martensii</name>
    <dbReference type="NCBI Taxonomy" id="66713"/>
    <lineage>
        <taxon>Eukaryota</taxon>
        <taxon>Metazoa</taxon>
        <taxon>Spiralia</taxon>
        <taxon>Lophotrochozoa</taxon>
        <taxon>Mollusca</taxon>
        <taxon>Bivalvia</taxon>
        <taxon>Autobranchia</taxon>
        <taxon>Pteriomorphia</taxon>
        <taxon>Pterioida</taxon>
        <taxon>Pterioidea</taxon>
        <taxon>Pteriidae</taxon>
        <taxon>Pinctada</taxon>
    </lineage>
</organism>
<evidence type="ECO:0000256" key="2">
    <source>
        <dbReference type="ARBA" id="ARBA00004236"/>
    </source>
</evidence>
<dbReference type="SMART" id="SM00213">
    <property type="entry name" value="UBQ"/>
    <property type="match status" value="1"/>
</dbReference>
<evidence type="ECO:0000256" key="10">
    <source>
        <dbReference type="ARBA" id="ARBA00023180"/>
    </source>
</evidence>
<comment type="caution">
    <text evidence="18">The sequence shown here is derived from an EMBL/GenBank/DDBJ whole genome shotgun (WGS) entry which is preliminary data.</text>
</comment>
<dbReference type="SUPFAM" id="SSF48726">
    <property type="entry name" value="Immunoglobulin"/>
    <property type="match status" value="6"/>
</dbReference>
<name>A0AA88YQL2_PINIB</name>
<dbReference type="InterPro" id="IPR003961">
    <property type="entry name" value="FN3_dom"/>
</dbReference>
<dbReference type="GO" id="GO:0098609">
    <property type="term" value="P:cell-cell adhesion"/>
    <property type="evidence" value="ECO:0007669"/>
    <property type="project" value="TreeGrafter"/>
</dbReference>
<dbReference type="PROSITE" id="PS50053">
    <property type="entry name" value="UBIQUITIN_2"/>
    <property type="match status" value="1"/>
</dbReference>
<accession>A0AA88YQL2</accession>
<reference evidence="18" key="1">
    <citation type="submission" date="2019-08" db="EMBL/GenBank/DDBJ databases">
        <title>The improved chromosome-level genome for the pearl oyster Pinctada fucata martensii using PacBio sequencing and Hi-C.</title>
        <authorList>
            <person name="Zheng Z."/>
        </authorList>
    </citation>
    <scope>NUCLEOTIDE SEQUENCE</scope>
    <source>
        <strain evidence="18">ZZ-2019</strain>
        <tissue evidence="18">Adductor muscle</tissue>
    </source>
</reference>
<dbReference type="Pfam" id="PF00041">
    <property type="entry name" value="fn3"/>
    <property type="match status" value="3"/>
</dbReference>
<dbReference type="InterPro" id="IPR013783">
    <property type="entry name" value="Ig-like_fold"/>
</dbReference>
<feature type="compositionally biased region" description="Polar residues" evidence="13">
    <location>
        <begin position="123"/>
        <end position="141"/>
    </location>
</feature>
<feature type="domain" description="Ig-like" evidence="16">
    <location>
        <begin position="798"/>
        <end position="891"/>
    </location>
</feature>
<evidence type="ECO:0000256" key="6">
    <source>
        <dbReference type="ARBA" id="ARBA00022737"/>
    </source>
</evidence>
<dbReference type="Pfam" id="PF13927">
    <property type="entry name" value="Ig_3"/>
    <property type="match status" value="3"/>
</dbReference>
<feature type="domain" description="Fibronectin type-III" evidence="17">
    <location>
        <begin position="1287"/>
        <end position="1393"/>
    </location>
</feature>
<keyword evidence="4 14" id="KW-0812">Transmembrane</keyword>
<dbReference type="SUPFAM" id="SSF49265">
    <property type="entry name" value="Fibronectin type III"/>
    <property type="match status" value="2"/>
</dbReference>
<keyword evidence="19" id="KW-1185">Reference proteome</keyword>
<feature type="domain" description="Ig-like" evidence="16">
    <location>
        <begin position="987"/>
        <end position="1073"/>
    </location>
</feature>
<sequence>MSLIEGVGDEVTAVFAVLLLLFVICLAWISTNIRDIPFFSVIIVELTNGARRRATAANRRDSPVSDSDDASSEHAQEEQEVVEAGNVIEELPGNAEQSLPQEVTAQAQNFGTEKRAVPESRTGESNSGENVSGKDSSNESVEQVALSTDLEKENSEEKIDQDLSETELRRRRVEFFQRQSSSKEPSIIQASVNQGNSSQPKVSKEEKPQTVIDASEAATCKASQSENSFNSQSESSDLNQSDSNVINQSDSSSSHAGSSSVVNSGSSKGCQADSKKSKDSTNSRGGNSGQSNAHQSSDPLDGESFGSQINIRLKYLNDTQRSVIASPNDTIGQFRRANFAAELSENKLVRFIFNGQDLRNDANTLQAYNIVDNSVIHCLITQANRNAESPRMQHDDNVFDIGMLMLPLFGLLICLVWYLRFEYRQFFTATSTVSLIGLLGTNLIQVDSRPENDFINGYLQQNDFFRNVWVTSGMRSTSNPNFYGWNGDYENNLITPDRQYWIDTTSSRSRIGEIIVYRFDGVNYGWDLGVRIDKYSYICEISQTEAFRLNPEKRGFDYGVSFADLDKVRRGPVFEADGQPRDLTVISRGLFALLECRAEGYPQPNYKWMRNKYGNVTNDLSSINELITSDTDSRYTLTNGRFTIQSPAAEADSGQYVCVAENTVGKIISNPVTLSFGYLGEFSNVRDNDVNAQAYDGTVIKCSNINYRPALIYNWRRGRNEDRAEYIYTETTPYVFMSYNGQLYFSEVTRVDEGLYYCQVSLTSLGDDAVGLVQAPSRTSRGIRLNVQAQAAKTDWGPKIQDDFIAVFPKPPLKGQNVRMECFAYGSAENYEQMWSYSWIRKGKPMPTTVKFSDFNRVMTIQNAKLEDQGTYTCIVRRGNQASDTKDYVLSLEAVPYFLIPLSHQHADKGSQLTWRCEASGYPPPVYRWYRNGQLLRSAQGDMIVSGSTLTIQSLDHKHSGMYQCAASNSHGTSMSEAQLRVLYFAPKFSKNPLKDMVGALNGEITIVCEPEAAPRPIITWKKDNGAISSDGRRRILPNGNLHILDLSYADRGFYTCQAENSAGKSASTSRLMVKGATVISRPPVDVTVGVNQTAFLQCSASYDTNLDLIYLWKKNGMIIDPKHDVHYRYERSSSRNGLFILMVQFKHAGRYECVAKTTLNEASRFATVIVVGPPGEPAGLVGVPGSITTNSMKLNFVPGTDHGSPTSYYIVQKMNEYSKEWELVEENFGDVTTRLQGSAMLEEMRQIYITGLLPGNGYRFRVAAVNKFGVGIWSFPSMYLRTLSAPPANPVGDVMGGGGSEGVLTIRWLTVQRQYHGGPGLKYTVYYRKYDPNPISEGLWSKVNITNWRTNSTVVQVGLDNYYLLYDVKIGVMNDFGRGPNSTVTQIYSAEGMPPGTPQNIECDAYNSTAMYIWFDPVPDTREAMKGRISGYQVNYWLDGEEEPVYKRYIRYPGQRDECVAIGLFPDTNFWFEVQVYNSAGLGPLSTPFIQETLHQAPDLYPVELQVHSHGSESVKLTWRGISTRRFERVLAGYKIYLWPANEHYRTAKVIETEKFDVEWVLYGIEKNMVYAVRVAGFSDGGDGKKSPTVYFTLGGSIAVDNTTTSVKYYGIDSSADTQLTNVMTLACALILTMFCLV</sequence>
<dbReference type="InterPro" id="IPR029071">
    <property type="entry name" value="Ubiquitin-like_domsf"/>
</dbReference>
<dbReference type="FunFam" id="2.60.40.10:FF:000032">
    <property type="entry name" value="palladin isoform X1"/>
    <property type="match status" value="1"/>
</dbReference>
<keyword evidence="6" id="KW-0677">Repeat</keyword>
<evidence type="ECO:0000256" key="3">
    <source>
        <dbReference type="ARBA" id="ARBA00022475"/>
    </source>
</evidence>
<feature type="domain" description="Ig-like" evidence="16">
    <location>
        <begin position="1077"/>
        <end position="1170"/>
    </location>
</feature>
<evidence type="ECO:0000313" key="19">
    <source>
        <dbReference type="Proteomes" id="UP001186944"/>
    </source>
</evidence>